<dbReference type="AlphaFoldDB" id="A0A395M5K2"/>
<protein>
    <submittedName>
        <fullName evidence="1">Uncharacterized protein</fullName>
    </submittedName>
</protein>
<name>A0A395M5K2_9HYPO</name>
<evidence type="ECO:0000313" key="1">
    <source>
        <dbReference type="EMBL" id="RFN43160.1"/>
    </source>
</evidence>
<keyword evidence="2" id="KW-1185">Reference proteome</keyword>
<organism evidence="1 2">
    <name type="scientific">Fusarium flagelliforme</name>
    <dbReference type="NCBI Taxonomy" id="2675880"/>
    <lineage>
        <taxon>Eukaryota</taxon>
        <taxon>Fungi</taxon>
        <taxon>Dikarya</taxon>
        <taxon>Ascomycota</taxon>
        <taxon>Pezizomycotina</taxon>
        <taxon>Sordariomycetes</taxon>
        <taxon>Hypocreomycetidae</taxon>
        <taxon>Hypocreales</taxon>
        <taxon>Nectriaceae</taxon>
        <taxon>Fusarium</taxon>
        <taxon>Fusarium incarnatum-equiseti species complex</taxon>
    </lineage>
</organism>
<dbReference type="Proteomes" id="UP000265631">
    <property type="component" value="Unassembled WGS sequence"/>
</dbReference>
<proteinExistence type="predicted"/>
<evidence type="ECO:0000313" key="2">
    <source>
        <dbReference type="Proteomes" id="UP000265631"/>
    </source>
</evidence>
<dbReference type="EMBL" id="PXXK01000637">
    <property type="protein sequence ID" value="RFN43160.1"/>
    <property type="molecule type" value="Genomic_DNA"/>
</dbReference>
<comment type="caution">
    <text evidence="1">The sequence shown here is derived from an EMBL/GenBank/DDBJ whole genome shotgun (WGS) entry which is preliminary data.</text>
</comment>
<reference evidence="1 2" key="1">
    <citation type="journal article" date="2018" name="PLoS Pathog.">
        <title>Evolution of structural diversity of trichothecenes, a family of toxins produced by plant pathogenic and entomopathogenic fungi.</title>
        <authorList>
            <person name="Proctor R.H."/>
            <person name="McCormick S.P."/>
            <person name="Kim H.S."/>
            <person name="Cardoza R.E."/>
            <person name="Stanley A.M."/>
            <person name="Lindo L."/>
            <person name="Kelly A."/>
            <person name="Brown D.W."/>
            <person name="Lee T."/>
            <person name="Vaughan M.M."/>
            <person name="Alexander N.J."/>
            <person name="Busman M."/>
            <person name="Gutierrez S."/>
        </authorList>
    </citation>
    <scope>NUCLEOTIDE SEQUENCE [LARGE SCALE GENOMIC DNA]</scope>
    <source>
        <strain evidence="1 2">NRRL 13405</strain>
    </source>
</reference>
<gene>
    <name evidence="1" type="ORF">FIE12Z_12611</name>
</gene>
<accession>A0A395M5K2</accession>
<sequence length="165" mass="19125">MSHSENRLHTLPTLVQTEIIVQVGLEANLRSLFKAMPPMRSHFKQYEISILHGILRNLMPDDQERNILKDVLAIIDLDSARYDNDDFKEMLSNRRRKELSRPPDLHQLRQVHHLISRIIIFIGDYVSKATSLYPRAYMGLPDLQWGTGSRFKGQPLETTLVSFTS</sequence>